<feature type="transmembrane region" description="Helical" evidence="1">
    <location>
        <begin position="12"/>
        <end position="35"/>
    </location>
</feature>
<keyword evidence="1" id="KW-0812">Transmembrane</keyword>
<comment type="caution">
    <text evidence="2">The sequence shown here is derived from an EMBL/GenBank/DDBJ whole genome shotgun (WGS) entry which is preliminary data.</text>
</comment>
<sequence>MKERLSNTWGFTLMELVVSMGVMGILGAVLLSQLIHHMDVHDRQKARTDTQQKVRAVLGWMEDEFRMAGFNAVVSPLPGSGVIRASSDYFAFFYRQGSGDDWKRLDYYFHPVDQGLRRKERNDLGEDGAVARLLEDVRLQFTYLDRHNHVIRNPHPEDYGRIRAVRIELGALYKDRKGREGRVDFMTTVQCRNLGVGF</sequence>
<keyword evidence="1" id="KW-1133">Transmembrane helix</keyword>
<accession>A0ABT3NDJ5</accession>
<gene>
    <name evidence="2" type="ORF">OOT00_14785</name>
</gene>
<proteinExistence type="predicted"/>
<evidence type="ECO:0000313" key="3">
    <source>
        <dbReference type="Proteomes" id="UP001209681"/>
    </source>
</evidence>
<organism evidence="2 3">
    <name type="scientific">Desulfobotulus pelophilus</name>
    <dbReference type="NCBI Taxonomy" id="2823377"/>
    <lineage>
        <taxon>Bacteria</taxon>
        <taxon>Pseudomonadati</taxon>
        <taxon>Thermodesulfobacteriota</taxon>
        <taxon>Desulfobacteria</taxon>
        <taxon>Desulfobacterales</taxon>
        <taxon>Desulfobacteraceae</taxon>
        <taxon>Desulfobotulus</taxon>
    </lineage>
</organism>
<keyword evidence="3" id="KW-1185">Reference proteome</keyword>
<keyword evidence="1" id="KW-0472">Membrane</keyword>
<dbReference type="SUPFAM" id="SSF54523">
    <property type="entry name" value="Pili subunits"/>
    <property type="match status" value="1"/>
</dbReference>
<protein>
    <submittedName>
        <fullName evidence="2">Type II secretion system GspH family protein</fullName>
    </submittedName>
</protein>
<reference evidence="2 3" key="1">
    <citation type="submission" date="2022-11" db="EMBL/GenBank/DDBJ databases">
        <title>Desulfobotulus tamanensis H1 sp. nov. - anaerobic, alkaliphilic, sulphate reducing bacterium isolated from terrestrial mud volcano.</title>
        <authorList>
            <person name="Frolova A."/>
            <person name="Merkel A.Y."/>
            <person name="Slobodkin A.I."/>
        </authorList>
    </citation>
    <scope>NUCLEOTIDE SEQUENCE [LARGE SCALE GENOMIC DNA]</scope>
    <source>
        <strain evidence="2 3">H1</strain>
    </source>
</reference>
<dbReference type="Proteomes" id="UP001209681">
    <property type="component" value="Unassembled WGS sequence"/>
</dbReference>
<dbReference type="EMBL" id="JAPFPW010000026">
    <property type="protein sequence ID" value="MCW7755251.1"/>
    <property type="molecule type" value="Genomic_DNA"/>
</dbReference>
<dbReference type="RefSeq" id="WP_265426188.1">
    <property type="nucleotide sequence ID" value="NZ_JAPFPW010000026.1"/>
</dbReference>
<name>A0ABT3NDJ5_9BACT</name>
<evidence type="ECO:0000256" key="1">
    <source>
        <dbReference type="SAM" id="Phobius"/>
    </source>
</evidence>
<evidence type="ECO:0000313" key="2">
    <source>
        <dbReference type="EMBL" id="MCW7755251.1"/>
    </source>
</evidence>
<dbReference type="InterPro" id="IPR045584">
    <property type="entry name" value="Pilin-like"/>
</dbReference>